<keyword evidence="1" id="KW-0472">Membrane</keyword>
<dbReference type="Proteomes" id="UP000024533">
    <property type="component" value="Unassembled WGS sequence"/>
</dbReference>
<name>A0A059JGG6_TRIIM</name>
<feature type="transmembrane region" description="Helical" evidence="1">
    <location>
        <begin position="191"/>
        <end position="211"/>
    </location>
</feature>
<feature type="transmembrane region" description="Helical" evidence="1">
    <location>
        <begin position="54"/>
        <end position="74"/>
    </location>
</feature>
<dbReference type="PANTHER" id="PTHR35329:SF1">
    <property type="entry name" value="CHITIN SYNTHASE EXPORT CHAPERONE"/>
    <property type="match status" value="1"/>
</dbReference>
<evidence type="ECO:0000313" key="2">
    <source>
        <dbReference type="EMBL" id="KDB26986.1"/>
    </source>
</evidence>
<dbReference type="PANTHER" id="PTHR35329">
    <property type="entry name" value="CHITIN SYNTHASE EXPORT CHAPERONE"/>
    <property type="match status" value="1"/>
</dbReference>
<dbReference type="GO" id="GO:0006457">
    <property type="term" value="P:protein folding"/>
    <property type="evidence" value="ECO:0007669"/>
    <property type="project" value="TreeGrafter"/>
</dbReference>
<dbReference type="AlphaFoldDB" id="A0A059JGG6"/>
<accession>A0A059JGG6</accession>
<gene>
    <name evidence="2" type="ORF">H109_01223</name>
</gene>
<dbReference type="HOGENOM" id="CLU_050424_0_1_1"/>
<dbReference type="InterPro" id="IPR022057">
    <property type="entry name" value="Chs7"/>
</dbReference>
<feature type="transmembrane region" description="Helical" evidence="1">
    <location>
        <begin position="258"/>
        <end position="279"/>
    </location>
</feature>
<dbReference type="EMBL" id="AOKY01000090">
    <property type="protein sequence ID" value="KDB26986.1"/>
    <property type="molecule type" value="Genomic_DNA"/>
</dbReference>
<evidence type="ECO:0000256" key="1">
    <source>
        <dbReference type="SAM" id="Phobius"/>
    </source>
</evidence>
<feature type="transmembrane region" description="Helical" evidence="1">
    <location>
        <begin position="226"/>
        <end position="246"/>
    </location>
</feature>
<feature type="transmembrane region" description="Helical" evidence="1">
    <location>
        <begin position="119"/>
        <end position="143"/>
    </location>
</feature>
<dbReference type="GO" id="GO:0051082">
    <property type="term" value="F:unfolded protein binding"/>
    <property type="evidence" value="ECO:0007669"/>
    <property type="project" value="TreeGrafter"/>
</dbReference>
<organism evidence="2 3">
    <name type="scientific">Trichophyton interdigitale (strain MR816)</name>
    <dbReference type="NCBI Taxonomy" id="1215338"/>
    <lineage>
        <taxon>Eukaryota</taxon>
        <taxon>Fungi</taxon>
        <taxon>Dikarya</taxon>
        <taxon>Ascomycota</taxon>
        <taxon>Pezizomycotina</taxon>
        <taxon>Eurotiomycetes</taxon>
        <taxon>Eurotiomycetidae</taxon>
        <taxon>Onygenales</taxon>
        <taxon>Arthrodermataceae</taxon>
        <taxon>Trichophyton</taxon>
    </lineage>
</organism>
<dbReference type="OMA" id="VWAFWSS"/>
<dbReference type="GO" id="GO:0005789">
    <property type="term" value="C:endoplasmic reticulum membrane"/>
    <property type="evidence" value="ECO:0007669"/>
    <property type="project" value="TreeGrafter"/>
</dbReference>
<dbReference type="Pfam" id="PF12271">
    <property type="entry name" value="Chs7"/>
    <property type="match status" value="1"/>
</dbReference>
<dbReference type="STRING" id="1215338.A0A059JGG6"/>
<sequence length="296" mass="32640">MGSTQFGKFHDFCRDSTLPVCNLFIRDNQPPNEKYGGCALTGINLSSGRHVGNLGSILLCFIAIFTTLFLIWRSERKRAAVGRREIQLFLIGFTIISICEIFSVGAFPLSDSIRKGFSAAHVAAICATAWLLLLNAIVGYQLIDDGTAVSLGLLVTSALILFVGTGYIALDTAFAWTGRFQSSHRTPNQNIGLYILYLLFPLICIVGFFLLETFLVVKVLKEKRPMLYLSIAGLLFALSQIFQFVISTHLCNATDGKINGAFFETLFNLGAVIMVWVFWSSITEDDWPMNVGGAYS</sequence>
<keyword evidence="1" id="KW-1133">Transmembrane helix</keyword>
<reference evidence="2 3" key="1">
    <citation type="submission" date="2014-02" db="EMBL/GenBank/DDBJ databases">
        <title>The Genome Sequence of Trichophyton interdigitale MR816.</title>
        <authorList>
            <consortium name="The Broad Institute Genomics Platform"/>
            <person name="Cuomo C.A."/>
            <person name="White T.C."/>
            <person name="Graser Y."/>
            <person name="Martinez-Rossi N."/>
            <person name="Heitman J."/>
            <person name="Young S.K."/>
            <person name="Zeng Q."/>
            <person name="Gargeya S."/>
            <person name="Abouelleil A."/>
            <person name="Alvarado L."/>
            <person name="Chapman S.B."/>
            <person name="Gainer-Dewar J."/>
            <person name="Goldberg J."/>
            <person name="Griggs A."/>
            <person name="Gujja S."/>
            <person name="Hansen M."/>
            <person name="Howarth C."/>
            <person name="Imamovic A."/>
            <person name="Larimer J."/>
            <person name="Martinez D."/>
            <person name="Murphy C."/>
            <person name="Pearson M.D."/>
            <person name="Persinoti G."/>
            <person name="Poon T."/>
            <person name="Priest M."/>
            <person name="Roberts A.D."/>
            <person name="Saif S."/>
            <person name="Shea T.D."/>
            <person name="Sykes S.N."/>
            <person name="Wortman J."/>
            <person name="Nusbaum C."/>
            <person name="Birren B."/>
        </authorList>
    </citation>
    <scope>NUCLEOTIDE SEQUENCE [LARGE SCALE GENOMIC DNA]</scope>
    <source>
        <strain evidence="2 3">MR816</strain>
    </source>
</reference>
<keyword evidence="1" id="KW-0812">Transmembrane</keyword>
<feature type="transmembrane region" description="Helical" evidence="1">
    <location>
        <begin position="149"/>
        <end position="170"/>
    </location>
</feature>
<keyword evidence="3" id="KW-1185">Reference proteome</keyword>
<feature type="transmembrane region" description="Helical" evidence="1">
    <location>
        <begin position="86"/>
        <end position="107"/>
    </location>
</feature>
<dbReference type="OrthoDB" id="5582162at2759"/>
<comment type="caution">
    <text evidence="2">The sequence shown here is derived from an EMBL/GenBank/DDBJ whole genome shotgun (WGS) entry which is preliminary data.</text>
</comment>
<evidence type="ECO:0000313" key="3">
    <source>
        <dbReference type="Proteomes" id="UP000024533"/>
    </source>
</evidence>
<protein>
    <submittedName>
        <fullName evidence="2">Uncharacterized protein</fullName>
    </submittedName>
</protein>
<proteinExistence type="predicted"/>